<dbReference type="InterPro" id="IPR004872">
    <property type="entry name" value="Lipoprotein_NlpA"/>
</dbReference>
<keyword evidence="3 7" id="KW-0732">Signal</keyword>
<dbReference type="PANTHER" id="PTHR30429:SF1">
    <property type="entry name" value="D-METHIONINE-BINDING LIPOPROTEIN METQ-RELATED"/>
    <property type="match status" value="1"/>
</dbReference>
<dbReference type="OrthoDB" id="9812878at2"/>
<evidence type="ECO:0000313" key="9">
    <source>
        <dbReference type="Proteomes" id="UP000016462"/>
    </source>
</evidence>
<keyword evidence="9" id="KW-1185">Reference proteome</keyword>
<evidence type="ECO:0000256" key="4">
    <source>
        <dbReference type="ARBA" id="ARBA00023136"/>
    </source>
</evidence>
<evidence type="ECO:0000256" key="6">
    <source>
        <dbReference type="ARBA" id="ARBA00023288"/>
    </source>
</evidence>
<organism evidence="8 9">
    <name type="scientific">Agrococcus pavilionensis RW1</name>
    <dbReference type="NCBI Taxonomy" id="1330458"/>
    <lineage>
        <taxon>Bacteria</taxon>
        <taxon>Bacillati</taxon>
        <taxon>Actinomycetota</taxon>
        <taxon>Actinomycetes</taxon>
        <taxon>Micrococcales</taxon>
        <taxon>Microbacteriaceae</taxon>
        <taxon>Agrococcus</taxon>
    </lineage>
</organism>
<dbReference type="PROSITE" id="PS51257">
    <property type="entry name" value="PROKAR_LIPOPROTEIN"/>
    <property type="match status" value="1"/>
</dbReference>
<feature type="signal peptide" evidence="7">
    <location>
        <begin position="1"/>
        <end position="23"/>
    </location>
</feature>
<dbReference type="EMBL" id="ASHR01000026">
    <property type="protein sequence ID" value="ERG64083.1"/>
    <property type="molecule type" value="Genomic_DNA"/>
</dbReference>
<evidence type="ECO:0000256" key="5">
    <source>
        <dbReference type="ARBA" id="ARBA00023139"/>
    </source>
</evidence>
<comment type="similarity">
    <text evidence="2">Belongs to the NlpA lipoprotein family.</text>
</comment>
<name>U1LAJ0_9MICO</name>
<feature type="chain" id="PRO_5039264184" description="D-methionine-binding lipoprotein MetQ" evidence="7">
    <location>
        <begin position="24"/>
        <end position="278"/>
    </location>
</feature>
<evidence type="ECO:0008006" key="10">
    <source>
        <dbReference type="Google" id="ProtNLM"/>
    </source>
</evidence>
<dbReference type="SUPFAM" id="SSF53850">
    <property type="entry name" value="Periplasmic binding protein-like II"/>
    <property type="match status" value="1"/>
</dbReference>
<dbReference type="PANTHER" id="PTHR30429">
    <property type="entry name" value="D-METHIONINE-BINDING LIPOPROTEIN METQ"/>
    <property type="match status" value="1"/>
</dbReference>
<reference evidence="8 9" key="1">
    <citation type="journal article" date="2013" name="Genome Announc.">
        <title>First draft genome sequence from a member of the genus agrococcus, isolated from modern microbialites.</title>
        <authorList>
            <person name="White R.A.III."/>
            <person name="Grassa C.J."/>
            <person name="Suttle C.A."/>
        </authorList>
    </citation>
    <scope>NUCLEOTIDE SEQUENCE [LARGE SCALE GENOMIC DNA]</scope>
    <source>
        <strain evidence="8 9">RW1</strain>
    </source>
</reference>
<comment type="subcellular location">
    <subcellularLocation>
        <location evidence="1">Membrane</location>
        <topology evidence="1">Lipid-anchor</topology>
    </subcellularLocation>
</comment>
<evidence type="ECO:0000256" key="2">
    <source>
        <dbReference type="ARBA" id="ARBA00008973"/>
    </source>
</evidence>
<keyword evidence="6" id="KW-0449">Lipoprotein</keyword>
<sequence length="278" mass="29085">MPSTTKRSAALLAAATASALLLAGCGAQQADAPGASDGAAAEPTTIQVAAVTSPMTDVVEAAGEAIGDGFEIELVEVSDYVTANTLLNDGEIDANFSQHVPYMEGFNAANDGTLTGVQPVYNFVIAFYSKTLDDIADLPTGGTVAIPDDASNTGRALKLLASEGVIELDPAVDPYEATVDDIASNPKELEFLQIPISSLNTAYEEADLVFQWPSHISALGLNPEDDGLITELDDTFALHVVVREEDADSEATAALIEAFTSDEVREVIESNETIEVAF</sequence>
<dbReference type="GO" id="GO:0016020">
    <property type="term" value="C:membrane"/>
    <property type="evidence" value="ECO:0007669"/>
    <property type="project" value="UniProtKB-SubCell"/>
</dbReference>
<dbReference type="Gene3D" id="3.40.190.10">
    <property type="entry name" value="Periplasmic binding protein-like II"/>
    <property type="match status" value="2"/>
</dbReference>
<evidence type="ECO:0000256" key="7">
    <source>
        <dbReference type="SAM" id="SignalP"/>
    </source>
</evidence>
<accession>U1LAJ0</accession>
<comment type="caution">
    <text evidence="8">The sequence shown here is derived from an EMBL/GenBank/DDBJ whole genome shotgun (WGS) entry which is preliminary data.</text>
</comment>
<dbReference type="Proteomes" id="UP000016462">
    <property type="component" value="Unassembled WGS sequence"/>
</dbReference>
<keyword evidence="4" id="KW-0472">Membrane</keyword>
<dbReference type="Pfam" id="PF03180">
    <property type="entry name" value="Lipoprotein_9"/>
    <property type="match status" value="1"/>
</dbReference>
<gene>
    <name evidence="8" type="ORF">L332_06390</name>
</gene>
<evidence type="ECO:0000256" key="1">
    <source>
        <dbReference type="ARBA" id="ARBA00004635"/>
    </source>
</evidence>
<evidence type="ECO:0000256" key="3">
    <source>
        <dbReference type="ARBA" id="ARBA00022729"/>
    </source>
</evidence>
<keyword evidence="5" id="KW-0564">Palmitate</keyword>
<proteinExistence type="inferred from homology"/>
<dbReference type="AlphaFoldDB" id="U1LAJ0"/>
<evidence type="ECO:0000313" key="8">
    <source>
        <dbReference type="EMBL" id="ERG64083.1"/>
    </source>
</evidence>
<protein>
    <recommendedName>
        <fullName evidence="10">D-methionine-binding lipoprotein MetQ</fullName>
    </recommendedName>
</protein>